<evidence type="ECO:0000256" key="12">
    <source>
        <dbReference type="ARBA" id="ARBA00057572"/>
    </source>
</evidence>
<feature type="binding site" evidence="13">
    <location>
        <position position="128"/>
    </location>
    <ligand>
        <name>(6S)-5,6,7,8-tetrahydrofolate</name>
        <dbReference type="ChEBI" id="CHEBI:57453"/>
    </ligand>
</feature>
<evidence type="ECO:0000256" key="6">
    <source>
        <dbReference type="ARBA" id="ARBA00022490"/>
    </source>
</evidence>
<dbReference type="Gene3D" id="3.90.1150.10">
    <property type="entry name" value="Aspartate Aminotransferase, domain 1"/>
    <property type="match status" value="1"/>
</dbReference>
<comment type="catalytic activity">
    <reaction evidence="11">
        <text>(6R)-5,10-methylene-5,6,7,8-tetrahydrofolate + D-alanine + H2O = 2-methylserine + (6S)-5,6,7,8-tetrahydrofolate</text>
        <dbReference type="Rhea" id="RHEA:10064"/>
        <dbReference type="ChEBI" id="CHEBI:15377"/>
        <dbReference type="ChEBI" id="CHEBI:15636"/>
        <dbReference type="ChEBI" id="CHEBI:57416"/>
        <dbReference type="ChEBI" id="CHEBI:57453"/>
        <dbReference type="ChEBI" id="CHEBI:58275"/>
        <dbReference type="EC" id="2.1.2.7"/>
    </reaction>
</comment>
<keyword evidence="10 13" id="KW-0663">Pyridoxal phosphate</keyword>
<evidence type="ECO:0000256" key="8">
    <source>
        <dbReference type="ARBA" id="ARBA00022605"/>
    </source>
</evidence>
<dbReference type="GO" id="GO:0050413">
    <property type="term" value="F:D-alanine 2-hydroxymethyltransferase activity"/>
    <property type="evidence" value="ECO:0007669"/>
    <property type="project" value="UniProtKB-EC"/>
</dbReference>
<dbReference type="GO" id="GO:0019264">
    <property type="term" value="P:glycine biosynthetic process from serine"/>
    <property type="evidence" value="ECO:0007669"/>
    <property type="project" value="UniProtKB-UniRule"/>
</dbReference>
<keyword evidence="6 13" id="KW-0963">Cytoplasm</keyword>
<dbReference type="HAMAP" id="MF_00051">
    <property type="entry name" value="SHMT"/>
    <property type="match status" value="1"/>
</dbReference>
<dbReference type="OrthoDB" id="9803846at2"/>
<comment type="pathway">
    <text evidence="13">Amino-acid biosynthesis; glycine biosynthesis; glycine from L-serine: step 1/1.</text>
</comment>
<dbReference type="InterPro" id="IPR001085">
    <property type="entry name" value="Ser_HO-MeTrfase"/>
</dbReference>
<accession>A0A4S3MJT0</accession>
<comment type="caution">
    <text evidence="13">Lacks conserved residue(s) required for the propagation of feature annotation.</text>
</comment>
<dbReference type="PANTHER" id="PTHR11680:SF35">
    <property type="entry name" value="SERINE HYDROXYMETHYLTRANSFERASE 1"/>
    <property type="match status" value="1"/>
</dbReference>
<dbReference type="FunFam" id="3.40.640.10:FF:000001">
    <property type="entry name" value="Serine hydroxymethyltransferase"/>
    <property type="match status" value="1"/>
</dbReference>
<dbReference type="Proteomes" id="UP000309450">
    <property type="component" value="Unassembled WGS sequence"/>
</dbReference>
<dbReference type="Pfam" id="PF00464">
    <property type="entry name" value="SHMT"/>
    <property type="match status" value="1"/>
</dbReference>
<evidence type="ECO:0000256" key="2">
    <source>
        <dbReference type="ARBA" id="ARBA00001933"/>
    </source>
</evidence>
<comment type="subcellular location">
    <subcellularLocation>
        <location evidence="3 13">Cytoplasm</location>
    </subcellularLocation>
</comment>
<dbReference type="PIRSF" id="PIRSF000412">
    <property type="entry name" value="SHMT"/>
    <property type="match status" value="1"/>
</dbReference>
<dbReference type="EMBL" id="SSND01000005">
    <property type="protein sequence ID" value="THD81476.1"/>
    <property type="molecule type" value="Genomic_DNA"/>
</dbReference>
<reference evidence="16 17" key="1">
    <citation type="submission" date="2019-04" db="EMBL/GenBank/DDBJ databases">
        <title>Draft genome sequence of Gemmobacter aestuarii sp. nov.</title>
        <authorList>
            <person name="Hameed A."/>
            <person name="Lin S.-Y."/>
            <person name="Shahina M."/>
            <person name="Lai W.-A."/>
            <person name="Young C.-C."/>
        </authorList>
    </citation>
    <scope>NUCLEOTIDE SEQUENCE [LARGE SCALE GENOMIC DNA]</scope>
    <source>
        <strain evidence="16 17">CC-PW-75</strain>
    </source>
</reference>
<keyword evidence="9 13" id="KW-0808">Transferase</keyword>
<comment type="subunit">
    <text evidence="5 13">Homodimer.</text>
</comment>
<feature type="binding site" evidence="13">
    <location>
        <begin position="132"/>
        <end position="134"/>
    </location>
    <ligand>
        <name>(6S)-5,6,7,8-tetrahydrofolate</name>
        <dbReference type="ChEBI" id="CHEBI:57453"/>
    </ligand>
</feature>
<dbReference type="InterPro" id="IPR015424">
    <property type="entry name" value="PyrdxlP-dep_Trfase"/>
</dbReference>
<keyword evidence="16" id="KW-0489">Methyltransferase</keyword>
<dbReference type="InterPro" id="IPR015421">
    <property type="entry name" value="PyrdxlP-dep_Trfase_major"/>
</dbReference>
<dbReference type="Gene3D" id="3.40.640.10">
    <property type="entry name" value="Type I PLP-dependent aspartate aminotransferase-like (Major domain)"/>
    <property type="match status" value="1"/>
</dbReference>
<dbReference type="GO" id="GO:0035999">
    <property type="term" value="P:tetrahydrofolate interconversion"/>
    <property type="evidence" value="ECO:0007669"/>
    <property type="project" value="UniProtKB-UniRule"/>
</dbReference>
<evidence type="ECO:0000256" key="1">
    <source>
        <dbReference type="ARBA" id="ARBA00001528"/>
    </source>
</evidence>
<dbReference type="GO" id="GO:0032259">
    <property type="term" value="P:methylation"/>
    <property type="evidence" value="ECO:0007669"/>
    <property type="project" value="UniProtKB-KW"/>
</dbReference>
<evidence type="ECO:0000256" key="7">
    <source>
        <dbReference type="ARBA" id="ARBA00022563"/>
    </source>
</evidence>
<keyword evidence="8 13" id="KW-0028">Amino-acid biosynthesis</keyword>
<evidence type="ECO:0000256" key="4">
    <source>
        <dbReference type="ARBA" id="ARBA00006376"/>
    </source>
</evidence>
<organism evidence="16 17">
    <name type="scientific">Aliigemmobacter aestuarii</name>
    <dbReference type="NCBI Taxonomy" id="1445661"/>
    <lineage>
        <taxon>Bacteria</taxon>
        <taxon>Pseudomonadati</taxon>
        <taxon>Pseudomonadota</taxon>
        <taxon>Alphaproteobacteria</taxon>
        <taxon>Rhodobacterales</taxon>
        <taxon>Paracoccaceae</taxon>
        <taxon>Aliigemmobacter</taxon>
    </lineage>
</organism>
<evidence type="ECO:0000256" key="9">
    <source>
        <dbReference type="ARBA" id="ARBA00022679"/>
    </source>
</evidence>
<evidence type="ECO:0000256" key="5">
    <source>
        <dbReference type="ARBA" id="ARBA00011738"/>
    </source>
</evidence>
<dbReference type="InterPro" id="IPR015422">
    <property type="entry name" value="PyrdxlP-dep_Trfase_small"/>
</dbReference>
<proteinExistence type="inferred from homology"/>
<comment type="catalytic activity">
    <reaction evidence="1 13">
        <text>(6R)-5,10-methylene-5,6,7,8-tetrahydrofolate + glycine + H2O = (6S)-5,6,7,8-tetrahydrofolate + L-serine</text>
        <dbReference type="Rhea" id="RHEA:15481"/>
        <dbReference type="ChEBI" id="CHEBI:15377"/>
        <dbReference type="ChEBI" id="CHEBI:15636"/>
        <dbReference type="ChEBI" id="CHEBI:33384"/>
        <dbReference type="ChEBI" id="CHEBI:57305"/>
        <dbReference type="ChEBI" id="CHEBI:57453"/>
        <dbReference type="EC" id="2.1.2.1"/>
    </reaction>
</comment>
<dbReference type="SUPFAM" id="SSF53383">
    <property type="entry name" value="PLP-dependent transferases"/>
    <property type="match status" value="1"/>
</dbReference>
<dbReference type="InterPro" id="IPR039429">
    <property type="entry name" value="SHMT-like_dom"/>
</dbReference>
<evidence type="ECO:0000256" key="10">
    <source>
        <dbReference type="ARBA" id="ARBA00022898"/>
    </source>
</evidence>
<dbReference type="PROSITE" id="PS00096">
    <property type="entry name" value="SHMT"/>
    <property type="match status" value="1"/>
</dbReference>
<dbReference type="RefSeq" id="WP_136395734.1">
    <property type="nucleotide sequence ID" value="NZ_SSND01000005.1"/>
</dbReference>
<dbReference type="InterPro" id="IPR019798">
    <property type="entry name" value="Ser_HO-MeTrfase_PLP_BS"/>
</dbReference>
<dbReference type="GO" id="GO:0008168">
    <property type="term" value="F:methyltransferase activity"/>
    <property type="evidence" value="ECO:0007669"/>
    <property type="project" value="UniProtKB-KW"/>
</dbReference>
<evidence type="ECO:0000259" key="15">
    <source>
        <dbReference type="Pfam" id="PF00464"/>
    </source>
</evidence>
<dbReference type="UniPathway" id="UPA00288">
    <property type="reaction ID" value="UER01023"/>
</dbReference>
<keyword evidence="7 13" id="KW-0554">One-carbon metabolism</keyword>
<comment type="function">
    <text evidence="13">Catalyzes the reversible interconversion of serine and glycine with tetrahydrofolate (THF) serving as the one-carbon carrier. This reaction serves as the major source of one-carbon groups required for the biosynthesis of purines, thymidylate, methionine, and other important biomolecules. Also exhibits THF-independent aldolase activity toward beta-hydroxyamino acids, producing glycine and aldehydes, via a retro-aldol mechanism.</text>
</comment>
<evidence type="ECO:0000313" key="16">
    <source>
        <dbReference type="EMBL" id="THD81476.1"/>
    </source>
</evidence>
<feature type="modified residue" description="N6-(pyridoxal phosphate)lysine" evidence="13 14">
    <location>
        <position position="237"/>
    </location>
</feature>
<dbReference type="EC" id="2.1.2.1" evidence="13"/>
<evidence type="ECO:0000256" key="11">
    <source>
        <dbReference type="ARBA" id="ARBA00051216"/>
    </source>
</evidence>
<evidence type="ECO:0000313" key="17">
    <source>
        <dbReference type="Proteomes" id="UP000309450"/>
    </source>
</evidence>
<dbReference type="InterPro" id="IPR049943">
    <property type="entry name" value="Ser_HO-MeTrfase-like"/>
</dbReference>
<feature type="site" description="Plays an important role in substrate specificity" evidence="13">
    <location>
        <position position="236"/>
    </location>
</feature>
<comment type="cofactor">
    <cofactor evidence="2 13 14">
        <name>pyridoxal 5'-phosphate</name>
        <dbReference type="ChEBI" id="CHEBI:597326"/>
    </cofactor>
</comment>
<feature type="binding site" evidence="13">
    <location>
        <position position="252"/>
    </location>
    <ligand>
        <name>(6S)-5,6,7,8-tetrahydrofolate</name>
        <dbReference type="ChEBI" id="CHEBI:57453"/>
    </ligand>
</feature>
<comment type="function">
    <text evidence="12">Catalyzes the reversible interconversion of alpha-methyl-L-serine to D-alanine with tetrahydrofolate (THF) serving as the one-carbon carrier. Cannot use alpha-methyl-D-serine, L-serine, D-serine or L-alanine.</text>
</comment>
<comment type="pathway">
    <text evidence="13">One-carbon metabolism; tetrahydrofolate interconversion.</text>
</comment>
<name>A0A4S3MJT0_9RHOB</name>
<comment type="similarity">
    <text evidence="4 13">Belongs to the SHMT family.</text>
</comment>
<evidence type="ECO:0000256" key="3">
    <source>
        <dbReference type="ARBA" id="ARBA00004496"/>
    </source>
</evidence>
<gene>
    <name evidence="13" type="primary">glyA</name>
    <name evidence="16" type="ORF">E7811_16295</name>
</gene>
<sequence length="431" mass="45788">MNAPHRDAGFFTEPLSSRDPELFGAITSELGRQRDEIELIASENIVSRAVMEAQGSVMTNKYAEGYPGKRYYGGCQFVDVAENMAIERACKLFGCGFANVQPNSGSQANQGVFTALLQPGDTILGMSLDAGGHLTHGAKPNQSGKWFNAVQYGVRKQDSQIDYDQIAALTAEHKPKMIIAGGSAIPRVIDFARMREIADSVGAYLLADVAHFAGLIAAGLYPSPFPHAHVATTTTHKTLRGPRGGMILTNDEDIAKKINSAIFPGIQGGPLMHVIAAKAVAFGEALRPDFKTYQAQVIKNAQALADQLMKGGLDIVTGGTDTHVMLVDLRPKGVKGNATEKALGRAHITCNKNGIPFDPEKPTVTSGVRLGTPAGTTRGFGEAEFRQIADWIVEVVDGLAANGEEGNSAVEAAVKAKVADLCARFPIYPGL</sequence>
<feature type="domain" description="Serine hydroxymethyltransferase-like" evidence="15">
    <location>
        <begin position="16"/>
        <end position="392"/>
    </location>
</feature>
<dbReference type="PANTHER" id="PTHR11680">
    <property type="entry name" value="SERINE HYDROXYMETHYLTRANSFERASE"/>
    <property type="match status" value="1"/>
</dbReference>
<dbReference type="CDD" id="cd00378">
    <property type="entry name" value="SHMT"/>
    <property type="match status" value="1"/>
</dbReference>
<dbReference type="FunFam" id="3.90.1150.10:FF:000003">
    <property type="entry name" value="Serine hydroxymethyltransferase"/>
    <property type="match status" value="1"/>
</dbReference>
<dbReference type="GO" id="GO:0004372">
    <property type="term" value="F:glycine hydroxymethyltransferase activity"/>
    <property type="evidence" value="ECO:0007669"/>
    <property type="project" value="UniProtKB-UniRule"/>
</dbReference>
<dbReference type="UniPathway" id="UPA00193"/>
<keyword evidence="17" id="KW-1185">Reference proteome</keyword>
<evidence type="ECO:0000256" key="14">
    <source>
        <dbReference type="PIRSR" id="PIRSR000412-50"/>
    </source>
</evidence>
<evidence type="ECO:0000256" key="13">
    <source>
        <dbReference type="HAMAP-Rule" id="MF_00051"/>
    </source>
</evidence>
<dbReference type="GO" id="GO:0030170">
    <property type="term" value="F:pyridoxal phosphate binding"/>
    <property type="evidence" value="ECO:0007669"/>
    <property type="project" value="UniProtKB-UniRule"/>
</dbReference>
<protein>
    <recommendedName>
        <fullName evidence="13">Serine hydroxymethyltransferase</fullName>
        <shortName evidence="13">SHMT</shortName>
        <shortName evidence="13">Serine methylase</shortName>
        <ecNumber evidence="13">2.1.2.1</ecNumber>
    </recommendedName>
</protein>
<comment type="caution">
    <text evidence="16">The sequence shown here is derived from an EMBL/GenBank/DDBJ whole genome shotgun (WGS) entry which is preliminary data.</text>
</comment>
<dbReference type="GO" id="GO:0005829">
    <property type="term" value="C:cytosol"/>
    <property type="evidence" value="ECO:0007669"/>
    <property type="project" value="TreeGrafter"/>
</dbReference>
<dbReference type="NCBIfam" id="NF000586">
    <property type="entry name" value="PRK00011.1"/>
    <property type="match status" value="1"/>
</dbReference>
<dbReference type="AlphaFoldDB" id="A0A4S3MJT0"/>